<feature type="transmembrane region" description="Helical" evidence="1">
    <location>
        <begin position="45"/>
        <end position="63"/>
    </location>
</feature>
<protein>
    <submittedName>
        <fullName evidence="2">Uncharacterized protein</fullName>
    </submittedName>
</protein>
<keyword evidence="1" id="KW-1133">Transmembrane helix</keyword>
<feature type="transmembrane region" description="Helical" evidence="1">
    <location>
        <begin position="133"/>
        <end position="150"/>
    </location>
</feature>
<evidence type="ECO:0000313" key="2">
    <source>
        <dbReference type="EMBL" id="GLZ76055.1"/>
    </source>
</evidence>
<proteinExistence type="predicted"/>
<reference evidence="2" key="1">
    <citation type="submission" date="2023-03" db="EMBL/GenBank/DDBJ databases">
        <title>Actinorhabdospora filicis NBRC 111898.</title>
        <authorList>
            <person name="Ichikawa N."/>
            <person name="Sato H."/>
            <person name="Tonouchi N."/>
        </authorList>
    </citation>
    <scope>NUCLEOTIDE SEQUENCE</scope>
    <source>
        <strain evidence="2">NBRC 111898</strain>
    </source>
</reference>
<dbReference type="AlphaFoldDB" id="A0A9W6W8W4"/>
<feature type="transmembrane region" description="Helical" evidence="1">
    <location>
        <begin position="358"/>
        <end position="375"/>
    </location>
</feature>
<name>A0A9W6W8W4_9ACTN</name>
<feature type="transmembrane region" description="Helical" evidence="1">
    <location>
        <begin position="331"/>
        <end position="351"/>
    </location>
</feature>
<sequence length="464" mass="48733">MSGARAAIRWAAHPAVFAASVVLLVNDHVLKPAWPGSVTGKLSDVAGLVVAPALLAVVLGLAVPRLPVRWLAPVLTGVVFAWVKLTDVGADVASAVWSGTVLRDPWDLLALPALVLSWWIAGRCRPLAVETFSRVRVVAGLGLAVLATAATSSPQPHEVIVVSAGPEGIRLEGTFGVATSPDGLGNWVLDAEEPPALPDMLSRRTRSACVPSEPSHCFRVAGESPRRDVGDLGVEETTDGLTWTTSWGLPSQRWDAIERASVIGTEGMVSHSLAVVPVEDGFRVFVADGSDGLLVRQTDGTWERVEVRIEGRIGLRLSPHPLTYDFDITHWPGPPLLAFIVVTLLAAVVLWRARRLVAPVRAGIVLCSAALPLVGLTADGLPAIMVLVAGSLLLPVVFSLLGPRAAVAGLAGTVAAVAHAVPYGLYVTGTLWTMKAAVVLGAATTVVLLPVTVKVARWAGRRTR</sequence>
<keyword evidence="1" id="KW-0472">Membrane</keyword>
<feature type="transmembrane region" description="Helical" evidence="1">
    <location>
        <begin position="105"/>
        <end position="121"/>
    </location>
</feature>
<feature type="transmembrane region" description="Helical" evidence="1">
    <location>
        <begin position="7"/>
        <end position="25"/>
    </location>
</feature>
<feature type="transmembrane region" description="Helical" evidence="1">
    <location>
        <begin position="381"/>
        <end position="401"/>
    </location>
</feature>
<keyword evidence="3" id="KW-1185">Reference proteome</keyword>
<evidence type="ECO:0000313" key="3">
    <source>
        <dbReference type="Proteomes" id="UP001165079"/>
    </source>
</evidence>
<comment type="caution">
    <text evidence="2">The sequence shown here is derived from an EMBL/GenBank/DDBJ whole genome shotgun (WGS) entry which is preliminary data.</text>
</comment>
<evidence type="ECO:0000256" key="1">
    <source>
        <dbReference type="SAM" id="Phobius"/>
    </source>
</evidence>
<dbReference type="Proteomes" id="UP001165079">
    <property type="component" value="Unassembled WGS sequence"/>
</dbReference>
<dbReference type="RefSeq" id="WP_285661254.1">
    <property type="nucleotide sequence ID" value="NZ_BSTX01000001.1"/>
</dbReference>
<keyword evidence="1" id="KW-0812">Transmembrane</keyword>
<organism evidence="2 3">
    <name type="scientific">Actinorhabdospora filicis</name>
    <dbReference type="NCBI Taxonomy" id="1785913"/>
    <lineage>
        <taxon>Bacteria</taxon>
        <taxon>Bacillati</taxon>
        <taxon>Actinomycetota</taxon>
        <taxon>Actinomycetes</taxon>
        <taxon>Micromonosporales</taxon>
        <taxon>Micromonosporaceae</taxon>
        <taxon>Actinorhabdospora</taxon>
    </lineage>
</organism>
<feature type="transmembrane region" description="Helical" evidence="1">
    <location>
        <begin position="70"/>
        <end position="85"/>
    </location>
</feature>
<accession>A0A9W6W8W4</accession>
<dbReference type="SUPFAM" id="SSF110296">
    <property type="entry name" value="Oligoxyloglucan reducing end-specific cellobiohydrolase"/>
    <property type="match status" value="1"/>
</dbReference>
<gene>
    <name evidence="2" type="ORF">Afil01_08620</name>
</gene>
<feature type="transmembrane region" description="Helical" evidence="1">
    <location>
        <begin position="432"/>
        <end position="456"/>
    </location>
</feature>
<feature type="transmembrane region" description="Helical" evidence="1">
    <location>
        <begin position="408"/>
        <end position="426"/>
    </location>
</feature>
<dbReference type="EMBL" id="BSTX01000001">
    <property type="protein sequence ID" value="GLZ76055.1"/>
    <property type="molecule type" value="Genomic_DNA"/>
</dbReference>